<dbReference type="RefSeq" id="WP_413263588.1">
    <property type="nucleotide sequence ID" value="NZ_JBHFNR010000090.1"/>
</dbReference>
<evidence type="ECO:0000256" key="1">
    <source>
        <dbReference type="SAM" id="MobiDB-lite"/>
    </source>
</evidence>
<evidence type="ECO:0000259" key="3">
    <source>
        <dbReference type="PROSITE" id="PS50914"/>
    </source>
</evidence>
<keyword evidence="2" id="KW-0732">Signal</keyword>
<dbReference type="EMBL" id="JBHFNR010000090">
    <property type="protein sequence ID" value="MFB2893933.1"/>
    <property type="molecule type" value="Genomic_DNA"/>
</dbReference>
<reference evidence="4 5" key="1">
    <citation type="submission" date="2024-09" db="EMBL/GenBank/DDBJ databases">
        <title>Floridaenema gen nov. (Aerosakkonemataceae, Aerosakkonematales ord. nov., Cyanobacteria) from benthic tropical and subtropical fresh waters, with the description of four new species.</title>
        <authorList>
            <person name="Moretto J.A."/>
            <person name="Berthold D.E."/>
            <person name="Lefler F.W."/>
            <person name="Huang I.-S."/>
            <person name="Laughinghouse H. IV."/>
        </authorList>
    </citation>
    <scope>NUCLEOTIDE SEQUENCE [LARGE SCALE GENOMIC DNA]</scope>
    <source>
        <strain evidence="4 5">BLCC-F50</strain>
    </source>
</reference>
<feature type="domain" description="BON" evidence="3">
    <location>
        <begin position="80"/>
        <end position="150"/>
    </location>
</feature>
<evidence type="ECO:0000313" key="5">
    <source>
        <dbReference type="Proteomes" id="UP001576784"/>
    </source>
</evidence>
<accession>A0ABV4XQF0</accession>
<dbReference type="Gene3D" id="3.30.1340.30">
    <property type="match status" value="1"/>
</dbReference>
<feature type="region of interest" description="Disordered" evidence="1">
    <location>
        <begin position="151"/>
        <end position="170"/>
    </location>
</feature>
<keyword evidence="5" id="KW-1185">Reference proteome</keyword>
<evidence type="ECO:0000256" key="2">
    <source>
        <dbReference type="SAM" id="SignalP"/>
    </source>
</evidence>
<feature type="compositionally biased region" description="Low complexity" evidence="1">
    <location>
        <begin position="26"/>
        <end position="46"/>
    </location>
</feature>
<feature type="region of interest" description="Disordered" evidence="1">
    <location>
        <begin position="25"/>
        <end position="89"/>
    </location>
</feature>
<dbReference type="Pfam" id="PF04972">
    <property type="entry name" value="BON"/>
    <property type="match status" value="1"/>
</dbReference>
<dbReference type="PROSITE" id="PS50914">
    <property type="entry name" value="BON"/>
    <property type="match status" value="1"/>
</dbReference>
<name>A0ABV4XQF0_9CYAN</name>
<feature type="compositionally biased region" description="Basic and acidic residues" evidence="1">
    <location>
        <begin position="58"/>
        <end position="73"/>
    </location>
</feature>
<feature type="chain" id="PRO_5045139984" evidence="2">
    <location>
        <begin position="22"/>
        <end position="170"/>
    </location>
</feature>
<comment type="caution">
    <text evidence="4">The sequence shown here is derived from an EMBL/GenBank/DDBJ whole genome shotgun (WGS) entry which is preliminary data.</text>
</comment>
<feature type="compositionally biased region" description="Basic and acidic residues" evidence="1">
    <location>
        <begin position="80"/>
        <end position="89"/>
    </location>
</feature>
<dbReference type="PROSITE" id="PS51257">
    <property type="entry name" value="PROKAR_LIPOPROTEIN"/>
    <property type="match status" value="1"/>
</dbReference>
<gene>
    <name evidence="4" type="ORF">ACE1CI_13570</name>
</gene>
<feature type="signal peptide" evidence="2">
    <location>
        <begin position="1"/>
        <end position="21"/>
    </location>
</feature>
<protein>
    <submittedName>
        <fullName evidence="4">BON domain-containing protein</fullName>
    </submittedName>
</protein>
<feature type="compositionally biased region" description="Low complexity" evidence="1">
    <location>
        <begin position="154"/>
        <end position="170"/>
    </location>
</feature>
<proteinExistence type="predicted"/>
<evidence type="ECO:0000313" key="4">
    <source>
        <dbReference type="EMBL" id="MFB2893933.1"/>
    </source>
</evidence>
<organism evidence="4 5">
    <name type="scientific">Floridaenema flaviceps BLCC-F50</name>
    <dbReference type="NCBI Taxonomy" id="3153642"/>
    <lineage>
        <taxon>Bacteria</taxon>
        <taxon>Bacillati</taxon>
        <taxon>Cyanobacteriota</taxon>
        <taxon>Cyanophyceae</taxon>
        <taxon>Oscillatoriophycideae</taxon>
        <taxon>Aerosakkonematales</taxon>
        <taxon>Aerosakkonemataceae</taxon>
        <taxon>Floridanema</taxon>
        <taxon>Floridanema flaviceps</taxon>
    </lineage>
</organism>
<dbReference type="InterPro" id="IPR007055">
    <property type="entry name" value="BON_dom"/>
</dbReference>
<sequence length="170" mass="18280">MKKLTPFLLAGALMFGAVACADNEKTTQNAPNSTNQAQTQTPTAQNVKDAQDDAQSQVRRDQLNSDIRAREQRNNITGGDTDRAQSDLENEVRNKLEANIPRSELTIDAKEGAVTVAGTVVDQKDLAKIAPLAKEIKGVKSVTVKATVAPVKPNANNQNTNNQTNTKKGQ</sequence>
<dbReference type="Proteomes" id="UP001576784">
    <property type="component" value="Unassembled WGS sequence"/>
</dbReference>